<dbReference type="PANTHER" id="PTHR28208:SF1">
    <property type="entry name" value="FILAMENT ORGANIZATION PROTEIN APP1-LIKE, PUTATIVE (AFU_ORTHOLOGUE AFUA_1G06650)-RELATED"/>
    <property type="match status" value="1"/>
</dbReference>
<sequence length="682" mass="77854">MSPKAQTKHVPVIQTPERLGDRSWRRDSMLYFLTSFLRRQPSLQAVDVRRHTVWLLDNTAYLRATPIAKGLKESWHAEVVSIVFQKDSRKDMSKIVAMIADLIGLDGEIGTERETRHQIAQRLRPFLYHVIPAHWMMLEIPQPNNSTIIHQLGPTNSNGISSQVVNMGSHHIADGAMIRSYLRGSRGNIAMETIFAGPKGWLVISDIDDTIKYTKTFEYIGILRATFVEEPRPIAGMPKLYSHLQRKLAPAWFYVSASPYNLYPFLRKFIHEHFRPGTLLLRDSSWLDLGELIKSFTVDTTKYKVKQIEKLQHRFPQRQVICIGDSAQGDPEAYAEIYKKYPHWIRAIWIRKVTNGPHLEEQNSPERFKTAFQGVPDRIWKVFEQPETMFDLIVADISPLRQDEIYLLRTEYRTYCILHLSKSIPQILLHNYFSTVISTLAADHYKPNNPTFKVGDVVFDLISNTRDGAAADYTHRQSSHHPRPALTAWQALFTYGGLDPTNTKGARHHELRVLVTNARKNEVAAQVLQLLRAPSLFPHYQPWIRATCSCPEHDDFPSNQVNVDTVIDAALPLPQDFDLAKTFRTNKWDPIDNDVDCTGEQMFKLARSSDVVRTTASSQPWRRNPPLQKPRPKNKACSAVNPDGKALTRIAELVEKGSIRGRVQSIVDLTHGVDVLSSEVAI</sequence>
<dbReference type="Gene3D" id="3.40.50.720">
    <property type="entry name" value="NAD(P)-binding Rossmann-like Domain"/>
    <property type="match status" value="1"/>
</dbReference>
<dbReference type="AlphaFoldDB" id="A0A5N6YU89"/>
<dbReference type="EMBL" id="ML739353">
    <property type="protein sequence ID" value="KAE8349052.1"/>
    <property type="molecule type" value="Genomic_DNA"/>
</dbReference>
<evidence type="ECO:0000313" key="4">
    <source>
        <dbReference type="Proteomes" id="UP000327118"/>
    </source>
</evidence>
<evidence type="ECO:0000256" key="1">
    <source>
        <dbReference type="SAM" id="MobiDB-lite"/>
    </source>
</evidence>
<organism evidence="3 4">
    <name type="scientific">Aspergillus coremiiformis</name>
    <dbReference type="NCBI Taxonomy" id="138285"/>
    <lineage>
        <taxon>Eukaryota</taxon>
        <taxon>Fungi</taxon>
        <taxon>Dikarya</taxon>
        <taxon>Ascomycota</taxon>
        <taxon>Pezizomycotina</taxon>
        <taxon>Eurotiomycetes</taxon>
        <taxon>Eurotiomycetidae</taxon>
        <taxon>Eurotiales</taxon>
        <taxon>Aspergillaceae</taxon>
        <taxon>Aspergillus</taxon>
        <taxon>Aspergillus subgen. Circumdati</taxon>
    </lineage>
</organism>
<protein>
    <recommendedName>
        <fullName evidence="2">Phosphatidate phosphatase APP1 catalytic domain-containing protein</fullName>
    </recommendedName>
</protein>
<dbReference type="Proteomes" id="UP000327118">
    <property type="component" value="Unassembled WGS sequence"/>
</dbReference>
<name>A0A5N6YU89_9EURO</name>
<reference evidence="4" key="1">
    <citation type="submission" date="2019-04" db="EMBL/GenBank/DDBJ databases">
        <title>Friends and foes A comparative genomics studyof 23 Aspergillus species from section Flavi.</title>
        <authorList>
            <consortium name="DOE Joint Genome Institute"/>
            <person name="Kjaerbolling I."/>
            <person name="Vesth T."/>
            <person name="Frisvad J.C."/>
            <person name="Nybo J.L."/>
            <person name="Theobald S."/>
            <person name="Kildgaard S."/>
            <person name="Isbrandt T."/>
            <person name="Kuo A."/>
            <person name="Sato A."/>
            <person name="Lyhne E.K."/>
            <person name="Kogle M.E."/>
            <person name="Wiebenga A."/>
            <person name="Kun R.S."/>
            <person name="Lubbers R.J."/>
            <person name="Makela M.R."/>
            <person name="Barry K."/>
            <person name="Chovatia M."/>
            <person name="Clum A."/>
            <person name="Daum C."/>
            <person name="Haridas S."/>
            <person name="He G."/>
            <person name="LaButti K."/>
            <person name="Lipzen A."/>
            <person name="Mondo S."/>
            <person name="Riley R."/>
            <person name="Salamov A."/>
            <person name="Simmons B.A."/>
            <person name="Magnuson J.K."/>
            <person name="Henrissat B."/>
            <person name="Mortensen U.H."/>
            <person name="Larsen T.O."/>
            <person name="Devries R.P."/>
            <person name="Grigoriev I.V."/>
            <person name="Machida M."/>
            <person name="Baker S.E."/>
            <person name="Andersen M.R."/>
        </authorList>
    </citation>
    <scope>NUCLEOTIDE SEQUENCE [LARGE SCALE GENOMIC DNA]</scope>
    <source>
        <strain evidence="4">CBS 553.77</strain>
    </source>
</reference>
<gene>
    <name evidence="3" type="ORF">BDV28DRAFT_160820</name>
</gene>
<proteinExistence type="predicted"/>
<feature type="region of interest" description="Disordered" evidence="1">
    <location>
        <begin position="614"/>
        <end position="639"/>
    </location>
</feature>
<accession>A0A5N6YU89</accession>
<dbReference type="GO" id="GO:0030479">
    <property type="term" value="C:actin cortical patch"/>
    <property type="evidence" value="ECO:0007669"/>
    <property type="project" value="TreeGrafter"/>
</dbReference>
<feature type="domain" description="Phosphatidate phosphatase APP1 catalytic" evidence="2">
    <location>
        <begin position="201"/>
        <end position="352"/>
    </location>
</feature>
<dbReference type="InterPro" id="IPR019236">
    <property type="entry name" value="APP1_cat"/>
</dbReference>
<dbReference type="OrthoDB" id="414243at2759"/>
<evidence type="ECO:0000313" key="3">
    <source>
        <dbReference type="EMBL" id="KAE8349052.1"/>
    </source>
</evidence>
<dbReference type="InterPro" id="IPR052935">
    <property type="entry name" value="Mg2+_PAP"/>
</dbReference>
<evidence type="ECO:0000259" key="2">
    <source>
        <dbReference type="Pfam" id="PF09949"/>
    </source>
</evidence>
<dbReference type="GO" id="GO:0008195">
    <property type="term" value="F:phosphatidate phosphatase activity"/>
    <property type="evidence" value="ECO:0007669"/>
    <property type="project" value="InterPro"/>
</dbReference>
<keyword evidence="4" id="KW-1185">Reference proteome</keyword>
<dbReference type="Pfam" id="PF09949">
    <property type="entry name" value="APP1_cat"/>
    <property type="match status" value="1"/>
</dbReference>
<dbReference type="PANTHER" id="PTHR28208">
    <property type="entry name" value="PHOSPHATIDATE PHOSPHATASE APP1"/>
    <property type="match status" value="1"/>
</dbReference>